<feature type="domain" description="Ferrous iron transporter FeoA-like" evidence="2">
    <location>
        <begin position="1"/>
        <end position="68"/>
    </location>
</feature>
<proteinExistence type="predicted"/>
<sequence>MEADEIATIEGYLNEQMSQSRLVEMGLLPGTPVRLIKKIPLNGPVEIKVRNFYLSLRRKDAQNILIKKSPQHQQ</sequence>
<dbReference type="InterPro" id="IPR008988">
    <property type="entry name" value="Transcriptional_repressor_C"/>
</dbReference>
<evidence type="ECO:0000259" key="2">
    <source>
        <dbReference type="SMART" id="SM00899"/>
    </source>
</evidence>
<evidence type="ECO:0000313" key="3">
    <source>
        <dbReference type="EMBL" id="SUZ95927.1"/>
    </source>
</evidence>
<keyword evidence="1" id="KW-0408">Iron</keyword>
<dbReference type="InterPro" id="IPR038157">
    <property type="entry name" value="FeoA_core_dom"/>
</dbReference>
<dbReference type="PANTHER" id="PTHR42954">
    <property type="entry name" value="FE(2+) TRANSPORT PROTEIN A"/>
    <property type="match status" value="1"/>
</dbReference>
<organism evidence="3">
    <name type="scientific">marine metagenome</name>
    <dbReference type="NCBI Taxonomy" id="408172"/>
    <lineage>
        <taxon>unclassified sequences</taxon>
        <taxon>metagenomes</taxon>
        <taxon>ecological metagenomes</taxon>
    </lineage>
</organism>
<dbReference type="SMART" id="SM00899">
    <property type="entry name" value="FeoA"/>
    <property type="match status" value="1"/>
</dbReference>
<reference evidence="3" key="1">
    <citation type="submission" date="2018-05" db="EMBL/GenBank/DDBJ databases">
        <authorList>
            <person name="Lanie J.A."/>
            <person name="Ng W.-L."/>
            <person name="Kazmierczak K.M."/>
            <person name="Andrzejewski T.M."/>
            <person name="Davidsen T.M."/>
            <person name="Wayne K.J."/>
            <person name="Tettelin H."/>
            <person name="Glass J.I."/>
            <person name="Rusch D."/>
            <person name="Podicherti R."/>
            <person name="Tsui H.-C.T."/>
            <person name="Winkler M.E."/>
        </authorList>
    </citation>
    <scope>NUCLEOTIDE SEQUENCE</scope>
</reference>
<name>A0A381S119_9ZZZZ</name>
<dbReference type="GO" id="GO:0046914">
    <property type="term" value="F:transition metal ion binding"/>
    <property type="evidence" value="ECO:0007669"/>
    <property type="project" value="InterPro"/>
</dbReference>
<dbReference type="EMBL" id="UINC01002367">
    <property type="protein sequence ID" value="SUZ95927.1"/>
    <property type="molecule type" value="Genomic_DNA"/>
</dbReference>
<dbReference type="AlphaFoldDB" id="A0A381S119"/>
<dbReference type="InterPro" id="IPR052713">
    <property type="entry name" value="FeoA"/>
</dbReference>
<evidence type="ECO:0000256" key="1">
    <source>
        <dbReference type="ARBA" id="ARBA00023004"/>
    </source>
</evidence>
<dbReference type="PANTHER" id="PTHR42954:SF2">
    <property type="entry name" value="FE(2+) TRANSPORT PROTEIN A"/>
    <property type="match status" value="1"/>
</dbReference>
<protein>
    <recommendedName>
        <fullName evidence="2">Ferrous iron transporter FeoA-like domain-containing protein</fullName>
    </recommendedName>
</protein>
<gene>
    <name evidence="3" type="ORF">METZ01_LOCUS48781</name>
</gene>
<dbReference type="SUPFAM" id="SSF50037">
    <property type="entry name" value="C-terminal domain of transcriptional repressors"/>
    <property type="match status" value="1"/>
</dbReference>
<dbReference type="InterPro" id="IPR007167">
    <property type="entry name" value="Fe-transptr_FeoA-like"/>
</dbReference>
<dbReference type="Pfam" id="PF04023">
    <property type="entry name" value="FeoA"/>
    <property type="match status" value="1"/>
</dbReference>
<accession>A0A381S119</accession>
<dbReference type="Gene3D" id="2.30.30.90">
    <property type="match status" value="1"/>
</dbReference>